<feature type="region of interest" description="Disordered" evidence="1">
    <location>
        <begin position="89"/>
        <end position="120"/>
    </location>
</feature>
<feature type="region of interest" description="Disordered" evidence="1">
    <location>
        <begin position="1"/>
        <end position="34"/>
    </location>
</feature>
<dbReference type="OrthoDB" id="10434459at2759"/>
<feature type="compositionally biased region" description="Polar residues" evidence="1">
    <location>
        <begin position="351"/>
        <end position="363"/>
    </location>
</feature>
<reference evidence="2" key="1">
    <citation type="submission" date="2021-08" db="EMBL/GenBank/DDBJ databases">
        <title>WGS assembly of Ceratopteris richardii.</title>
        <authorList>
            <person name="Marchant D.B."/>
            <person name="Chen G."/>
            <person name="Jenkins J."/>
            <person name="Shu S."/>
            <person name="Leebens-Mack J."/>
            <person name="Grimwood J."/>
            <person name="Schmutz J."/>
            <person name="Soltis P."/>
            <person name="Soltis D."/>
            <person name="Chen Z.-H."/>
        </authorList>
    </citation>
    <scope>NUCLEOTIDE SEQUENCE</scope>
    <source>
        <strain evidence="2">Whitten #5841</strain>
        <tissue evidence="2">Leaf</tissue>
    </source>
</reference>
<dbReference type="AlphaFoldDB" id="A0A8T2TVB2"/>
<feature type="region of interest" description="Disordered" evidence="1">
    <location>
        <begin position="322"/>
        <end position="381"/>
    </location>
</feature>
<organism evidence="2 3">
    <name type="scientific">Ceratopteris richardii</name>
    <name type="common">Triangle waterfern</name>
    <dbReference type="NCBI Taxonomy" id="49495"/>
    <lineage>
        <taxon>Eukaryota</taxon>
        <taxon>Viridiplantae</taxon>
        <taxon>Streptophyta</taxon>
        <taxon>Embryophyta</taxon>
        <taxon>Tracheophyta</taxon>
        <taxon>Polypodiopsida</taxon>
        <taxon>Polypodiidae</taxon>
        <taxon>Polypodiales</taxon>
        <taxon>Pteridineae</taxon>
        <taxon>Pteridaceae</taxon>
        <taxon>Parkerioideae</taxon>
        <taxon>Ceratopteris</taxon>
    </lineage>
</organism>
<keyword evidence="3" id="KW-1185">Reference proteome</keyword>
<evidence type="ECO:0000313" key="3">
    <source>
        <dbReference type="Proteomes" id="UP000825935"/>
    </source>
</evidence>
<feature type="compositionally biased region" description="Polar residues" evidence="1">
    <location>
        <begin position="105"/>
        <end position="120"/>
    </location>
</feature>
<feature type="compositionally biased region" description="Basic and acidic residues" evidence="1">
    <location>
        <begin position="323"/>
        <end position="334"/>
    </location>
</feature>
<name>A0A8T2TVB2_CERRI</name>
<protein>
    <submittedName>
        <fullName evidence="2">Uncharacterized protein</fullName>
    </submittedName>
</protein>
<evidence type="ECO:0000256" key="1">
    <source>
        <dbReference type="SAM" id="MobiDB-lite"/>
    </source>
</evidence>
<evidence type="ECO:0000313" key="2">
    <source>
        <dbReference type="EMBL" id="KAH7425385.1"/>
    </source>
</evidence>
<dbReference type="Proteomes" id="UP000825935">
    <property type="component" value="Chromosome 11"/>
</dbReference>
<feature type="compositionally biased region" description="Low complexity" evidence="1">
    <location>
        <begin position="1"/>
        <end position="25"/>
    </location>
</feature>
<gene>
    <name evidence="2" type="ORF">KP509_11G051700</name>
</gene>
<accession>A0A8T2TVB2</accession>
<dbReference type="EMBL" id="CM035416">
    <property type="protein sequence ID" value="KAH7425385.1"/>
    <property type="molecule type" value="Genomic_DNA"/>
</dbReference>
<proteinExistence type="predicted"/>
<sequence>MSNFFSPSASATSSSTSSSSRSVPSDGAAKPLTAASASPHNILLRCPSPPVHPQSHTAFLIPLCRCCHIHQYPNLCSPQHHLYLLPRPSTSTSTSISAGHGGPISESSSNRSFSTDPYSYTTDCSPRSVIRHVYSSSSGPSPGPGFSNLHSTYCMGASGEVAKKKCHTVVGTSSSMIDNQHSTLNDESRSVVLGLQDRHVLMQGHPSILAQWNSSAEVQNEEFTHTRQGDLYSEGRLSITHVQNSSRIYHNAESEKVSVQDSRLTKIPMQEQKCILTSGSAQTEKNGGIDSLSASMGLNRSDVTGVRHGAGECYSEVQCSGIQDRKESDAERDSATNTHLRWPGVLVATSDAPSNKIQGQNHGADQRQRMSHPCSLNSDLQDDEGNSPGLWMRGNAVVAISTANGTSKCSDAVTSKSTDTVLGYVDGMRTFHHHHHHHHHHHLRARQRNTLGSKWEDAERWLRPAAQQHHQSMACRRLIPRFGLLRMSDCLSTGTSALQPHSFQPMPVDLNCVADHSPLHSSCACWKYESLCSCKHAVLSSTHTHDGCGSSAPSKEPETVIGHATSTVSKPSISVDCFDVDLINHKLNMSSPKDHVADQNMRGQIPNDPHAQKYCIEKIDQSNDYITSTEPIGECGEPSIPRPLPRSTNYGIVTPFTGTHHRMAALPGIQGF</sequence>
<comment type="caution">
    <text evidence="2">The sequence shown here is derived from an EMBL/GenBank/DDBJ whole genome shotgun (WGS) entry which is preliminary data.</text>
</comment>